<reference evidence="1" key="1">
    <citation type="journal article" date="2014" name="Front. Microbiol.">
        <title>High frequency of phylogenetically diverse reductive dehalogenase-homologous genes in deep subseafloor sedimentary metagenomes.</title>
        <authorList>
            <person name="Kawai M."/>
            <person name="Futagami T."/>
            <person name="Toyoda A."/>
            <person name="Takaki Y."/>
            <person name="Nishi S."/>
            <person name="Hori S."/>
            <person name="Arai W."/>
            <person name="Tsubouchi T."/>
            <person name="Morono Y."/>
            <person name="Uchiyama I."/>
            <person name="Ito T."/>
            <person name="Fujiyama A."/>
            <person name="Inagaki F."/>
            <person name="Takami H."/>
        </authorList>
    </citation>
    <scope>NUCLEOTIDE SEQUENCE</scope>
    <source>
        <strain evidence="1">Expedition CK06-06</strain>
    </source>
</reference>
<comment type="caution">
    <text evidence="1">The sequence shown here is derived from an EMBL/GenBank/DDBJ whole genome shotgun (WGS) entry which is preliminary data.</text>
</comment>
<gene>
    <name evidence="1" type="ORF">S03H2_37554</name>
</gene>
<sequence length="54" mass="6194">MIKPDQNKKRVFQELASLVTEQRNTNTMDIDTKSTEEIIKLISEEDKKVASAVE</sequence>
<evidence type="ECO:0000313" key="1">
    <source>
        <dbReference type="EMBL" id="GAH49484.1"/>
    </source>
</evidence>
<proteinExistence type="predicted"/>
<name>X1H6M9_9ZZZZ</name>
<dbReference type="EMBL" id="BARU01023120">
    <property type="protein sequence ID" value="GAH49484.1"/>
    <property type="molecule type" value="Genomic_DNA"/>
</dbReference>
<accession>X1H6M9</accession>
<dbReference type="AlphaFoldDB" id="X1H6M9"/>
<dbReference type="Gene3D" id="3.40.50.10490">
    <property type="entry name" value="Glucose-6-phosphate isomerase like protein, domain 1"/>
    <property type="match status" value="1"/>
</dbReference>
<organism evidence="1">
    <name type="scientific">marine sediment metagenome</name>
    <dbReference type="NCBI Taxonomy" id="412755"/>
    <lineage>
        <taxon>unclassified sequences</taxon>
        <taxon>metagenomes</taxon>
        <taxon>ecological metagenomes</taxon>
    </lineage>
</organism>
<feature type="non-terminal residue" evidence="1">
    <location>
        <position position="54"/>
    </location>
</feature>
<protein>
    <submittedName>
        <fullName evidence="1">Uncharacterized protein</fullName>
    </submittedName>
</protein>